<sequence>MALGSVEYDHSGPTVLVSDENVGDDGAGGEMVNPRVWIEGESDDERCPVRDGTPLTSPLANGSLLADLVDATKGTFFEEDGKKNNGSASTTNIGGGLLSYAGNLGDVAAKVTGRLQSLTPTDLASVLGIDKKFAEREAKIIQSIASGEGLADHMEDKYYSSMGRATGFIAVAGEPLQEF</sequence>
<proteinExistence type="predicted"/>
<accession>A0A7S1DDK3</accession>
<feature type="region of interest" description="Disordered" evidence="1">
    <location>
        <begin position="1"/>
        <end position="30"/>
    </location>
</feature>
<dbReference type="AlphaFoldDB" id="A0A7S1DDK3"/>
<organism evidence="2">
    <name type="scientific">Cyclophora tenuis</name>
    <name type="common">Marine diatom</name>
    <dbReference type="NCBI Taxonomy" id="216820"/>
    <lineage>
        <taxon>Eukaryota</taxon>
        <taxon>Sar</taxon>
        <taxon>Stramenopiles</taxon>
        <taxon>Ochrophyta</taxon>
        <taxon>Bacillariophyta</taxon>
        <taxon>Fragilariophyceae</taxon>
        <taxon>Fragilariophycidae</taxon>
        <taxon>Cyclophorales</taxon>
        <taxon>Cyclophoraceae</taxon>
        <taxon>Cyclophora</taxon>
    </lineage>
</organism>
<gene>
    <name evidence="2" type="ORF">CTEN0397_LOCUS16228</name>
</gene>
<evidence type="ECO:0000256" key="1">
    <source>
        <dbReference type="SAM" id="MobiDB-lite"/>
    </source>
</evidence>
<protein>
    <submittedName>
        <fullName evidence="2">Uncharacterized protein</fullName>
    </submittedName>
</protein>
<evidence type="ECO:0000313" key="2">
    <source>
        <dbReference type="EMBL" id="CAD8945024.1"/>
    </source>
</evidence>
<dbReference type="EMBL" id="HBFW01025282">
    <property type="protein sequence ID" value="CAD8945024.1"/>
    <property type="molecule type" value="Transcribed_RNA"/>
</dbReference>
<name>A0A7S1DDK3_CYCTE</name>
<reference evidence="2" key="1">
    <citation type="submission" date="2021-01" db="EMBL/GenBank/DDBJ databases">
        <authorList>
            <person name="Corre E."/>
            <person name="Pelletier E."/>
            <person name="Niang G."/>
            <person name="Scheremetjew M."/>
            <person name="Finn R."/>
            <person name="Kale V."/>
            <person name="Holt S."/>
            <person name="Cochrane G."/>
            <person name="Meng A."/>
            <person name="Brown T."/>
            <person name="Cohen L."/>
        </authorList>
    </citation>
    <scope>NUCLEOTIDE SEQUENCE</scope>
    <source>
        <strain evidence="2">ECT3854</strain>
    </source>
</reference>